<dbReference type="EMBL" id="CP019606">
    <property type="protein sequence ID" value="AQP48057.1"/>
    <property type="molecule type" value="Genomic_DNA"/>
</dbReference>
<reference evidence="6" key="1">
    <citation type="submission" date="2017-02" db="EMBL/GenBank/DDBJ databases">
        <title>Tessaracoccus aquaemaris sp. nov., isolated from the intestine of a Korean rockfish, Sebastes schlegelii, in a marine aquaculture pond.</title>
        <authorList>
            <person name="Tak E.J."/>
            <person name="Bae J.-W."/>
        </authorList>
    </citation>
    <scope>NUCLEOTIDE SEQUENCE [LARGE SCALE GENOMIC DNA]</scope>
    <source>
        <strain evidence="6">NSG39</strain>
    </source>
</reference>
<dbReference type="PANTHER" id="PTHR44688:SF16">
    <property type="entry name" value="DNA-BINDING TRANSCRIPTIONAL ACTIVATOR DEVR_DOSR"/>
    <property type="match status" value="1"/>
</dbReference>
<evidence type="ECO:0000256" key="2">
    <source>
        <dbReference type="ARBA" id="ARBA00023125"/>
    </source>
</evidence>
<dbReference type="InterPro" id="IPR027417">
    <property type="entry name" value="P-loop_NTPase"/>
</dbReference>
<evidence type="ECO:0000313" key="5">
    <source>
        <dbReference type="EMBL" id="AQP48057.1"/>
    </source>
</evidence>
<dbReference type="SMART" id="SM00421">
    <property type="entry name" value="HTH_LUXR"/>
    <property type="match status" value="1"/>
</dbReference>
<dbReference type="PRINTS" id="PR00038">
    <property type="entry name" value="HTHLUXR"/>
</dbReference>
<dbReference type="Proteomes" id="UP000188145">
    <property type="component" value="Chromosome"/>
</dbReference>
<dbReference type="AlphaFoldDB" id="A0A1Q2CPK1"/>
<evidence type="ECO:0000256" key="3">
    <source>
        <dbReference type="ARBA" id="ARBA00023163"/>
    </source>
</evidence>
<dbReference type="CDD" id="cd06170">
    <property type="entry name" value="LuxR_C_like"/>
    <property type="match status" value="1"/>
</dbReference>
<dbReference type="OrthoDB" id="134985at2"/>
<protein>
    <recommendedName>
        <fullName evidence="4">HTH luxR-type domain-containing protein</fullName>
    </recommendedName>
</protein>
<evidence type="ECO:0000256" key="1">
    <source>
        <dbReference type="ARBA" id="ARBA00023015"/>
    </source>
</evidence>
<evidence type="ECO:0000313" key="6">
    <source>
        <dbReference type="Proteomes" id="UP000188145"/>
    </source>
</evidence>
<evidence type="ECO:0000259" key="4">
    <source>
        <dbReference type="PROSITE" id="PS50043"/>
    </source>
</evidence>
<dbReference type="Pfam" id="PF00196">
    <property type="entry name" value="GerE"/>
    <property type="match status" value="1"/>
</dbReference>
<keyword evidence="3" id="KW-0804">Transcription</keyword>
<name>A0A1Q2CPK1_9ACTN</name>
<dbReference type="GO" id="GO:0006355">
    <property type="term" value="P:regulation of DNA-templated transcription"/>
    <property type="evidence" value="ECO:0007669"/>
    <property type="project" value="InterPro"/>
</dbReference>
<dbReference type="PANTHER" id="PTHR44688">
    <property type="entry name" value="DNA-BINDING TRANSCRIPTIONAL ACTIVATOR DEVR_DOSR"/>
    <property type="match status" value="1"/>
</dbReference>
<accession>A0A1Q2CPK1</accession>
<sequence length="814" mass="87916">MSLVDTSMPGRRWRRLFRGGAPKVMLDRPRLIGRILDAPEQWVAVHGTTGMGKSTLLRQCLEAARLGGLPTVLVALDERLADPTVLADYIRDKVRDLDRALIIIDDIDWCDLAQDLDPLCGLFGEHPGFRFLTASADAPTPRVPAGMMVHLSAGDLAFTRPEVVELGTRWFGESMPGRTLDACWNLLRGGVAATVYSFERMGEDPRRADLIPQALLDAVAVTLDISTNLLPPYPETGQNVAWRTLSLMPELSPSLAGRLLGAKATQVVDEYVQIPGVTVPSATDRELIEWSPSFWHLSREFHGVAAETRLDLADRLLLLGERRAELWQRLLAGDWGGAERILVERFAEAAMAIPDGVVDSILATSPPSPDRFPLVAALWVFSRLERRGWSSECEGLLAGLAGRRRGEASLQVDLVCAQAAAILGDRGGLMDAMTGILAYLDAMEPQEWVHLLPQVLRLLIHEGEYVAARELIFKTPGEPDPRHLVTLRAIEGYLLSEKHAEFIPTGGDATEAARLAAEIGPAAAAWLLLDHERQADVVDLLEPYLSGPLPRSGYAEPPERALIVTAYLAALLLNDESAKAARRFGRVSQREPLLGADVAVTVMGTQVLIACGDLDGAYRQANSLPEGHALRPVAVALCDLAAGNEVVMTFPRARIGVRAQGLRLVMEAVQRARHGDHDGAFTSLVAALAGTGSWASGFAVRLMSASDRALLRGVATAARAANHPNSAAVVRLVGAPDPGVEVEGPAQTSAPLTRREKMILQGIALGLTLPQIAERDYVSVNTVKTQLKSLMRKLGVSGSREGAVQEARRRGIIG</sequence>
<keyword evidence="6" id="KW-1185">Reference proteome</keyword>
<proteinExistence type="predicted"/>
<keyword evidence="1" id="KW-0805">Transcription regulation</keyword>
<dbReference type="KEGG" id="tes:BW730_11730"/>
<dbReference type="PROSITE" id="PS50043">
    <property type="entry name" value="HTH_LUXR_2"/>
    <property type="match status" value="1"/>
</dbReference>
<dbReference type="GO" id="GO:0003677">
    <property type="term" value="F:DNA binding"/>
    <property type="evidence" value="ECO:0007669"/>
    <property type="project" value="UniProtKB-KW"/>
</dbReference>
<feature type="domain" description="HTH luxR-type" evidence="4">
    <location>
        <begin position="745"/>
        <end position="811"/>
    </location>
</feature>
<dbReference type="InterPro" id="IPR000792">
    <property type="entry name" value="Tscrpt_reg_LuxR_C"/>
</dbReference>
<gene>
    <name evidence="5" type="ORF">BW730_11730</name>
</gene>
<organism evidence="5 6">
    <name type="scientific">Tessaracoccus aquimaris</name>
    <dbReference type="NCBI Taxonomy" id="1332264"/>
    <lineage>
        <taxon>Bacteria</taxon>
        <taxon>Bacillati</taxon>
        <taxon>Actinomycetota</taxon>
        <taxon>Actinomycetes</taxon>
        <taxon>Propionibacteriales</taxon>
        <taxon>Propionibacteriaceae</taxon>
        <taxon>Tessaracoccus</taxon>
    </lineage>
</organism>
<dbReference type="RefSeq" id="WP_077686390.1">
    <property type="nucleotide sequence ID" value="NZ_CP019606.1"/>
</dbReference>
<dbReference type="InterPro" id="IPR036388">
    <property type="entry name" value="WH-like_DNA-bd_sf"/>
</dbReference>
<keyword evidence="2" id="KW-0238">DNA-binding</keyword>
<dbReference type="InterPro" id="IPR016032">
    <property type="entry name" value="Sig_transdc_resp-reg_C-effctor"/>
</dbReference>
<dbReference type="SUPFAM" id="SSF52540">
    <property type="entry name" value="P-loop containing nucleoside triphosphate hydrolases"/>
    <property type="match status" value="1"/>
</dbReference>
<dbReference type="SUPFAM" id="SSF46894">
    <property type="entry name" value="C-terminal effector domain of the bipartite response regulators"/>
    <property type="match status" value="1"/>
</dbReference>
<dbReference type="Gene3D" id="1.10.10.10">
    <property type="entry name" value="Winged helix-like DNA-binding domain superfamily/Winged helix DNA-binding domain"/>
    <property type="match status" value="1"/>
</dbReference>